<evidence type="ECO:0000256" key="12">
    <source>
        <dbReference type="ARBA" id="ARBA00047899"/>
    </source>
</evidence>
<dbReference type="InterPro" id="IPR047117">
    <property type="entry name" value="PERK1-13-like"/>
</dbReference>
<sequence>MTCTSGKDTGAGDHFPYVGSMEPLKPPVCSPVPINSKENLQISLNKLQNMNSDETRWDMLYMTYQANDFELVFSHLKKRFKVGSNCSGSYLTLVEVLGKKSAGNLKAEKILLRRFQFEELDKATQNFSKDCLLGYGGFGNVYKGTFDVEGTLAIKVAHSDSYPVEEFRNEVRLLSRVKHDNLVGLVGFCEGTGAKGGKILVYEYVPNGSLLEYIMGRKGRSLNWRQRVILAIGAAKVDIAKNNLNFHVIEWARPSLEQGRVEDILDANLLLEHCNMEMMLKMGQLGLRCVVKVPKQRPTMTQVWQELELALYSVGNFIHKQPSSSSQRLTGGSHRSTDPRHWRSTDHEFSQSSVSIDGVGFQRFHVEMDSLFSMSTSLRCLEANSISIDVDKEQFERSI</sequence>
<comment type="catalytic activity">
    <reaction evidence="13">
        <text>L-seryl-[protein] + ATP = O-phospho-L-seryl-[protein] + ADP + H(+)</text>
        <dbReference type="Rhea" id="RHEA:17989"/>
        <dbReference type="Rhea" id="RHEA-COMP:9863"/>
        <dbReference type="Rhea" id="RHEA-COMP:11604"/>
        <dbReference type="ChEBI" id="CHEBI:15378"/>
        <dbReference type="ChEBI" id="CHEBI:29999"/>
        <dbReference type="ChEBI" id="CHEBI:30616"/>
        <dbReference type="ChEBI" id="CHEBI:83421"/>
        <dbReference type="ChEBI" id="CHEBI:456216"/>
        <dbReference type="EC" id="2.7.11.1"/>
    </reaction>
</comment>
<evidence type="ECO:0000256" key="6">
    <source>
        <dbReference type="ARBA" id="ARBA00022692"/>
    </source>
</evidence>
<keyword evidence="10" id="KW-1133">Transmembrane helix</keyword>
<keyword evidence="5" id="KW-0808">Transferase</keyword>
<evidence type="ECO:0000313" key="17">
    <source>
        <dbReference type="EMBL" id="WJZ86256.1"/>
    </source>
</evidence>
<organism evidence="17 18">
    <name type="scientific">Vitis vinifera</name>
    <name type="common">Grape</name>
    <dbReference type="NCBI Taxonomy" id="29760"/>
    <lineage>
        <taxon>Eukaryota</taxon>
        <taxon>Viridiplantae</taxon>
        <taxon>Streptophyta</taxon>
        <taxon>Embryophyta</taxon>
        <taxon>Tracheophyta</taxon>
        <taxon>Spermatophyta</taxon>
        <taxon>Magnoliopsida</taxon>
        <taxon>eudicotyledons</taxon>
        <taxon>Gunneridae</taxon>
        <taxon>Pentapetalae</taxon>
        <taxon>rosids</taxon>
        <taxon>Vitales</taxon>
        <taxon>Vitaceae</taxon>
        <taxon>Viteae</taxon>
        <taxon>Vitis</taxon>
    </lineage>
</organism>
<dbReference type="PANTHER" id="PTHR47982">
    <property type="entry name" value="PROLINE-RICH RECEPTOR-LIKE PROTEIN KINASE PERK4"/>
    <property type="match status" value="1"/>
</dbReference>
<feature type="domain" description="Protein kinase" evidence="16">
    <location>
        <begin position="127"/>
        <end position="399"/>
    </location>
</feature>
<keyword evidence="11" id="KW-0472">Membrane</keyword>
<feature type="compositionally biased region" description="Basic and acidic residues" evidence="15">
    <location>
        <begin position="335"/>
        <end position="349"/>
    </location>
</feature>
<keyword evidence="4" id="KW-0723">Serine/threonine-protein kinase</keyword>
<dbReference type="InterPro" id="IPR001245">
    <property type="entry name" value="Ser-Thr/Tyr_kinase_cat_dom"/>
</dbReference>
<reference evidence="17 18" key="1">
    <citation type="journal article" date="2023" name="Hortic Res">
        <title>The complete reference genome for grapevine (Vitis vinifera L.) genetics and breeding.</title>
        <authorList>
            <person name="Shi X."/>
            <person name="Cao S."/>
            <person name="Wang X."/>
            <person name="Huang S."/>
            <person name="Wang Y."/>
            <person name="Liu Z."/>
            <person name="Liu W."/>
            <person name="Leng X."/>
            <person name="Peng Y."/>
            <person name="Wang N."/>
            <person name="Wang Y."/>
            <person name="Ma Z."/>
            <person name="Xu X."/>
            <person name="Zhang F."/>
            <person name="Xue H."/>
            <person name="Zhong H."/>
            <person name="Wang Y."/>
            <person name="Zhang K."/>
            <person name="Velt A."/>
            <person name="Avia K."/>
            <person name="Holtgrawe D."/>
            <person name="Grimplet J."/>
            <person name="Matus J.T."/>
            <person name="Ware D."/>
            <person name="Wu X."/>
            <person name="Wang H."/>
            <person name="Liu C."/>
            <person name="Fang Y."/>
            <person name="Rustenholz C."/>
            <person name="Cheng Z."/>
            <person name="Xiao H."/>
            <person name="Zhou Y."/>
        </authorList>
    </citation>
    <scope>NUCLEOTIDE SEQUENCE [LARGE SCALE GENOMIC DNA]</scope>
    <source>
        <strain evidence="18">cv. Pinot noir / PN40024</strain>
        <tissue evidence="17">Leaf</tissue>
    </source>
</reference>
<comment type="subcellular location">
    <subcellularLocation>
        <location evidence="1">Cell membrane</location>
        <topology evidence="1">Single-pass membrane protein</topology>
    </subcellularLocation>
</comment>
<evidence type="ECO:0000256" key="4">
    <source>
        <dbReference type="ARBA" id="ARBA00022527"/>
    </source>
</evidence>
<keyword evidence="18" id="KW-1185">Reference proteome</keyword>
<dbReference type="Gene3D" id="1.10.510.10">
    <property type="entry name" value="Transferase(Phosphotransferase) domain 1"/>
    <property type="match status" value="2"/>
</dbReference>
<proteinExistence type="predicted"/>
<dbReference type="Proteomes" id="UP001227230">
    <property type="component" value="Chromosome 4"/>
</dbReference>
<accession>A0ABY9BTU5</accession>
<dbReference type="PROSITE" id="PS00107">
    <property type="entry name" value="PROTEIN_KINASE_ATP"/>
    <property type="match status" value="1"/>
</dbReference>
<keyword evidence="8" id="KW-0418">Kinase</keyword>
<evidence type="ECO:0000256" key="8">
    <source>
        <dbReference type="ARBA" id="ARBA00022777"/>
    </source>
</evidence>
<evidence type="ECO:0000256" key="15">
    <source>
        <dbReference type="SAM" id="MobiDB-lite"/>
    </source>
</evidence>
<dbReference type="InterPro" id="IPR011009">
    <property type="entry name" value="Kinase-like_dom_sf"/>
</dbReference>
<dbReference type="Pfam" id="PF07714">
    <property type="entry name" value="PK_Tyr_Ser-Thr"/>
    <property type="match status" value="1"/>
</dbReference>
<evidence type="ECO:0000256" key="13">
    <source>
        <dbReference type="ARBA" id="ARBA00048679"/>
    </source>
</evidence>
<evidence type="ECO:0000259" key="16">
    <source>
        <dbReference type="PROSITE" id="PS50011"/>
    </source>
</evidence>
<evidence type="ECO:0000256" key="11">
    <source>
        <dbReference type="ARBA" id="ARBA00023136"/>
    </source>
</evidence>
<dbReference type="EC" id="2.7.11.1" evidence="2"/>
<feature type="compositionally biased region" description="Polar residues" evidence="15">
    <location>
        <begin position="322"/>
        <end position="334"/>
    </location>
</feature>
<keyword evidence="6" id="KW-0812">Transmembrane</keyword>
<dbReference type="EMBL" id="CP126651">
    <property type="protein sequence ID" value="WJZ86256.1"/>
    <property type="molecule type" value="Genomic_DNA"/>
</dbReference>
<evidence type="ECO:0000256" key="10">
    <source>
        <dbReference type="ARBA" id="ARBA00022989"/>
    </source>
</evidence>
<dbReference type="SUPFAM" id="SSF56112">
    <property type="entry name" value="Protein kinase-like (PK-like)"/>
    <property type="match status" value="1"/>
</dbReference>
<name>A0ABY9BTU5_VITVI</name>
<protein>
    <recommendedName>
        <fullName evidence="2">non-specific serine/threonine protein kinase</fullName>
        <ecNumber evidence="2">2.7.11.1</ecNumber>
    </recommendedName>
</protein>
<feature type="region of interest" description="Disordered" evidence="15">
    <location>
        <begin position="322"/>
        <end position="349"/>
    </location>
</feature>
<keyword evidence="9 14" id="KW-0067">ATP-binding</keyword>
<evidence type="ECO:0000256" key="1">
    <source>
        <dbReference type="ARBA" id="ARBA00004162"/>
    </source>
</evidence>
<dbReference type="InterPro" id="IPR000719">
    <property type="entry name" value="Prot_kinase_dom"/>
</dbReference>
<evidence type="ECO:0000256" key="9">
    <source>
        <dbReference type="ARBA" id="ARBA00022840"/>
    </source>
</evidence>
<dbReference type="PANTHER" id="PTHR47982:SF70">
    <property type="entry name" value="PROTEIN KINASE SUPERFAMILY PROTEIN"/>
    <property type="match status" value="1"/>
</dbReference>
<keyword evidence="7 14" id="KW-0547">Nucleotide-binding</keyword>
<evidence type="ECO:0000256" key="5">
    <source>
        <dbReference type="ARBA" id="ARBA00022679"/>
    </source>
</evidence>
<dbReference type="InterPro" id="IPR017441">
    <property type="entry name" value="Protein_kinase_ATP_BS"/>
</dbReference>
<gene>
    <name evidence="17" type="ORF">VitviT2T_005732</name>
</gene>
<evidence type="ECO:0000256" key="3">
    <source>
        <dbReference type="ARBA" id="ARBA00022475"/>
    </source>
</evidence>
<keyword evidence="3" id="KW-1003">Cell membrane</keyword>
<feature type="binding site" evidence="14">
    <location>
        <position position="155"/>
    </location>
    <ligand>
        <name>ATP</name>
        <dbReference type="ChEBI" id="CHEBI:30616"/>
    </ligand>
</feature>
<evidence type="ECO:0000313" key="18">
    <source>
        <dbReference type="Proteomes" id="UP001227230"/>
    </source>
</evidence>
<comment type="catalytic activity">
    <reaction evidence="12">
        <text>L-threonyl-[protein] + ATP = O-phospho-L-threonyl-[protein] + ADP + H(+)</text>
        <dbReference type="Rhea" id="RHEA:46608"/>
        <dbReference type="Rhea" id="RHEA-COMP:11060"/>
        <dbReference type="Rhea" id="RHEA-COMP:11605"/>
        <dbReference type="ChEBI" id="CHEBI:15378"/>
        <dbReference type="ChEBI" id="CHEBI:30013"/>
        <dbReference type="ChEBI" id="CHEBI:30616"/>
        <dbReference type="ChEBI" id="CHEBI:61977"/>
        <dbReference type="ChEBI" id="CHEBI:456216"/>
        <dbReference type="EC" id="2.7.11.1"/>
    </reaction>
</comment>
<evidence type="ECO:0000256" key="2">
    <source>
        <dbReference type="ARBA" id="ARBA00012513"/>
    </source>
</evidence>
<evidence type="ECO:0000256" key="7">
    <source>
        <dbReference type="ARBA" id="ARBA00022741"/>
    </source>
</evidence>
<evidence type="ECO:0000256" key="14">
    <source>
        <dbReference type="PROSITE-ProRule" id="PRU10141"/>
    </source>
</evidence>
<dbReference type="PROSITE" id="PS50011">
    <property type="entry name" value="PROTEIN_KINASE_DOM"/>
    <property type="match status" value="1"/>
</dbReference>